<dbReference type="InterPro" id="IPR013087">
    <property type="entry name" value="Znf_C2H2_type"/>
</dbReference>
<feature type="domain" description="C2H2-type" evidence="9">
    <location>
        <begin position="179"/>
        <end position="206"/>
    </location>
</feature>
<feature type="compositionally biased region" description="Basic and acidic residues" evidence="8">
    <location>
        <begin position="1315"/>
        <end position="1335"/>
    </location>
</feature>
<dbReference type="PANTHER" id="PTHR24394">
    <property type="entry name" value="ZINC FINGER PROTEIN"/>
    <property type="match status" value="1"/>
</dbReference>
<feature type="compositionally biased region" description="Pro residues" evidence="8">
    <location>
        <begin position="1014"/>
        <end position="1023"/>
    </location>
</feature>
<feature type="domain" description="C2H2-type" evidence="9">
    <location>
        <begin position="903"/>
        <end position="930"/>
    </location>
</feature>
<feature type="compositionally biased region" description="Low complexity" evidence="8">
    <location>
        <begin position="1003"/>
        <end position="1013"/>
    </location>
</feature>
<dbReference type="FunFam" id="3.30.160.60:FF:000446">
    <property type="entry name" value="Zinc finger protein"/>
    <property type="match status" value="1"/>
</dbReference>
<feature type="region of interest" description="Disordered" evidence="8">
    <location>
        <begin position="1406"/>
        <end position="1444"/>
    </location>
</feature>
<dbReference type="FunFam" id="3.30.160.60:FF:000512">
    <property type="entry name" value="zinc finger protein 197 isoform X1"/>
    <property type="match status" value="1"/>
</dbReference>
<feature type="region of interest" description="Disordered" evidence="8">
    <location>
        <begin position="548"/>
        <end position="586"/>
    </location>
</feature>
<feature type="region of interest" description="Disordered" evidence="8">
    <location>
        <begin position="259"/>
        <end position="298"/>
    </location>
</feature>
<feature type="compositionally biased region" description="Basic and acidic residues" evidence="8">
    <location>
        <begin position="1041"/>
        <end position="1050"/>
    </location>
</feature>
<feature type="domain" description="C2H2-type" evidence="9">
    <location>
        <begin position="1173"/>
        <end position="1200"/>
    </location>
</feature>
<dbReference type="GO" id="GO:0008270">
    <property type="term" value="F:zinc ion binding"/>
    <property type="evidence" value="ECO:0007669"/>
    <property type="project" value="UniProtKB-KW"/>
</dbReference>
<gene>
    <name evidence="10" type="ORF">FSP39_021823</name>
</gene>
<dbReference type="InterPro" id="IPR036236">
    <property type="entry name" value="Znf_C2H2_sf"/>
</dbReference>
<feature type="region of interest" description="Disordered" evidence="8">
    <location>
        <begin position="1293"/>
        <end position="1335"/>
    </location>
</feature>
<keyword evidence="4 7" id="KW-0863">Zinc-finger</keyword>
<evidence type="ECO:0000256" key="6">
    <source>
        <dbReference type="ARBA" id="ARBA00023242"/>
    </source>
</evidence>
<feature type="compositionally biased region" description="Basic and acidic residues" evidence="8">
    <location>
        <begin position="1293"/>
        <end position="1304"/>
    </location>
</feature>
<feature type="compositionally biased region" description="Polar residues" evidence="8">
    <location>
        <begin position="704"/>
        <end position="720"/>
    </location>
</feature>
<dbReference type="FunFam" id="3.30.160.60:FF:000625">
    <property type="entry name" value="Zinc finger protein 536"/>
    <property type="match status" value="1"/>
</dbReference>
<feature type="compositionally biased region" description="Polar residues" evidence="8">
    <location>
        <begin position="1057"/>
        <end position="1075"/>
    </location>
</feature>
<feature type="domain" description="C2H2-type" evidence="9">
    <location>
        <begin position="1145"/>
        <end position="1172"/>
    </location>
</feature>
<keyword evidence="5" id="KW-0862">Zinc</keyword>
<feature type="domain" description="C2H2-type" evidence="9">
    <location>
        <begin position="1586"/>
        <end position="1613"/>
    </location>
</feature>
<feature type="region of interest" description="Disordered" evidence="8">
    <location>
        <begin position="152"/>
        <end position="174"/>
    </location>
</feature>
<evidence type="ECO:0000256" key="7">
    <source>
        <dbReference type="PROSITE-ProRule" id="PRU00042"/>
    </source>
</evidence>
<feature type="region of interest" description="Disordered" evidence="8">
    <location>
        <begin position="674"/>
        <end position="790"/>
    </location>
</feature>
<dbReference type="Proteomes" id="UP001186944">
    <property type="component" value="Unassembled WGS sequence"/>
</dbReference>
<feature type="domain" description="C2H2-type" evidence="9">
    <location>
        <begin position="875"/>
        <end position="902"/>
    </location>
</feature>
<keyword evidence="3" id="KW-0677">Repeat</keyword>
<evidence type="ECO:0000256" key="5">
    <source>
        <dbReference type="ARBA" id="ARBA00022833"/>
    </source>
</evidence>
<feature type="domain" description="C2H2-type" evidence="9">
    <location>
        <begin position="1117"/>
        <end position="1144"/>
    </location>
</feature>
<proteinExistence type="predicted"/>
<evidence type="ECO:0000256" key="4">
    <source>
        <dbReference type="ARBA" id="ARBA00022771"/>
    </source>
</evidence>
<dbReference type="FunFam" id="3.30.160.60:FF:000145">
    <property type="entry name" value="Zinc finger protein 574"/>
    <property type="match status" value="1"/>
</dbReference>
<dbReference type="FunFam" id="3.30.160.60:FF:001732">
    <property type="entry name" value="Zgc:162936"/>
    <property type="match status" value="1"/>
</dbReference>
<feature type="domain" description="C2H2-type" evidence="9">
    <location>
        <begin position="1530"/>
        <end position="1557"/>
    </location>
</feature>
<sequence length="1619" mass="182187">MASFEEKMDVLECQVCGLFFSEDVSLRSHIESHSKTELYQCILSLKQVLIQSGINTKSTVIEDHHLNTTNVIDDHHVNTTDTDGITVIGETIAPEVDKTHDHDQSSEKVIAIKQEHFEDYSLYSGIQRMENEDDISLQQTLTKEPDITVRENWTPKAPDVPPESREVVEQPQPATPDNLTCEICNKKLTTWYTLKRHMMSHNSKKQEFCPVCGKGFLGKQNLVVHMRIHTGEKPYKCSYCGKQFTQYGTLYRHKQIHITRGHKEHPQFSQTEAAAPNTTGDDKPENEIYPNQVPGQEEDSSVIVDGISETMTQDDTHTQDNVIIEHSLSNEDLGHVIIDGHVGEEVQIPASDFTQVSQESEIISEEIPIENQHIDETSEVITADVVSEHTVVTDTESQDSQVEEFIPSNTVGEEQIQEVTTETEVVTESVVEHNPEVTNVHEMVVQSEPAEQDVQPYQDHPPPQIEQDVLQIQENCQEHQSEYIPHPQDLQTSMTPDGPQELPRPEHTAPAIQRPEHNRMAMSGMTTIAEVASKLIEQQIAEEMAAASAGAEQAQTGTANYEESSTIQKPPDIPPSQEVHENHQSVPQLPVASEDQRMQANQNLFPFHPSMMGGTSPEVAAQFLESFYRAQAWNPYFFHDPNVLQQKMSIEAHLQSNPLTLEYLRAIEANAKMAAAQQTSVPPPAEPPQTVSKEPEPFKDVDHQGSSQPPKLQSFSSLTESLLRKRNLSPGVETTEPQSSTHYSTAPLSIPQITPSHQIASSTTTQDTQSPVAHSSTSSNPYASMSYPAHVDYDKPRDLSTYISKIGGQQQPSSENAENFCKICQIKFESSAELDKHLAQHMEKNLVWCNICHCKFTTPFSLRRHMKIHTGERDEQCNVCGKKFIDKPRLVVHMRSHTGFKPYKCTICLRTFSRKDALRKHVKIHGDDIDVDSMSPRRGRRSKIKEEEMKYETAVAEATMLQQMYMTLDEKNNPSVSVTSPFKQEQAKVDQDPPTEPPPPYPSVQTPSTSTPSTPIPSTPVPSTPILSTEVQDDPSPSARNESHTSISDREVEESISGITSQNTPEAAENSQTESESPKQIDRDMSLSDSSDSRSINEVNELLMKNFTSKIDGPKPFRCDVCCRSYTMQSCLRRHMLIHTGLKPNKCDVCGKSFVEKQQLAVHYRIHTGERPHKCPVCYKRFTQYGTLHNHMQVHKKNQYKEFNYKQNSELNGEKEEDLSFNLADEKEKSDDGTSPSYADYSMAAASNALNYSHQLPMMHSEKLDETKENDNHEPKSDHHVAQALNIPYVRNPKADLPIDDHSSEPTPDPPSTADGREDKDLSLEMESSSKDTDIEKAVQERLSQLKAEPPIMIPDFYPFYNSLYGLPAAGLMPLNLLANTSEVHQSLMEYMAQLQRARLMSMPDYTSTTQSMPSSSHPVATPESETTPENTNGLNLTVTSDKSNKPQEIPCEICGMKFADQTSLHSHMLIHISAHNTSAASATSPSRASTFSGSIGNNKAHECKTCGKTFSASFCLRRHEMIHSGNKPYKCDFCPKAFVEKQHLACHRRIHTGERPFTCKFCNKSFTQYGTLHKHLRTHTKDKKYKCHLCEKAYYERRQLTNHMLTHFDQSKAAEVQH</sequence>
<feature type="compositionally biased region" description="Polar residues" evidence="8">
    <location>
        <begin position="267"/>
        <end position="279"/>
    </location>
</feature>
<feature type="domain" description="C2H2-type" evidence="9">
    <location>
        <begin position="1450"/>
        <end position="1477"/>
    </location>
</feature>
<dbReference type="FunFam" id="3.30.160.60:FF:000557">
    <property type="entry name" value="zinc finger and SCAN domain-containing protein 29"/>
    <property type="match status" value="1"/>
</dbReference>
<evidence type="ECO:0000313" key="10">
    <source>
        <dbReference type="EMBL" id="KAK3095995.1"/>
    </source>
</evidence>
<dbReference type="PROSITE" id="PS00028">
    <property type="entry name" value="ZINC_FINGER_C2H2_1"/>
    <property type="match status" value="16"/>
</dbReference>
<dbReference type="Gene3D" id="3.30.160.60">
    <property type="entry name" value="Classic Zinc Finger"/>
    <property type="match status" value="13"/>
</dbReference>
<accession>A0AA88Y180</accession>
<feature type="compositionally biased region" description="Basic and acidic residues" evidence="8">
    <location>
        <begin position="693"/>
        <end position="703"/>
    </location>
</feature>
<dbReference type="GO" id="GO:0005634">
    <property type="term" value="C:nucleus"/>
    <property type="evidence" value="ECO:0007669"/>
    <property type="project" value="UniProtKB-SubCell"/>
</dbReference>
<feature type="domain" description="C2H2-type" evidence="9">
    <location>
        <begin position="1558"/>
        <end position="1585"/>
    </location>
</feature>
<dbReference type="FunFam" id="3.30.160.60:FF:000110">
    <property type="entry name" value="Zinc finger protein-like"/>
    <property type="match status" value="1"/>
</dbReference>
<dbReference type="FunFam" id="3.30.160.60:FF:001498">
    <property type="entry name" value="Zinc finger protein 404"/>
    <property type="match status" value="1"/>
</dbReference>
<dbReference type="PANTHER" id="PTHR24394:SF44">
    <property type="entry name" value="ZINC FINGER PROTEIN 271-LIKE"/>
    <property type="match status" value="1"/>
</dbReference>
<feature type="domain" description="C2H2-type" evidence="9">
    <location>
        <begin position="207"/>
        <end position="234"/>
    </location>
</feature>
<evidence type="ECO:0000256" key="3">
    <source>
        <dbReference type="ARBA" id="ARBA00022737"/>
    </source>
</evidence>
<comment type="subcellular location">
    <subcellularLocation>
        <location evidence="1">Nucleus</location>
    </subcellularLocation>
</comment>
<evidence type="ECO:0000256" key="1">
    <source>
        <dbReference type="ARBA" id="ARBA00004123"/>
    </source>
</evidence>
<dbReference type="EMBL" id="VSWD01000008">
    <property type="protein sequence ID" value="KAK3095995.1"/>
    <property type="molecule type" value="Genomic_DNA"/>
</dbReference>
<keyword evidence="6" id="KW-0539">Nucleus</keyword>
<dbReference type="GO" id="GO:0045893">
    <property type="term" value="P:positive regulation of DNA-templated transcription"/>
    <property type="evidence" value="ECO:0007669"/>
    <property type="project" value="UniProtKB-ARBA"/>
</dbReference>
<feature type="compositionally biased region" description="Polar residues" evidence="8">
    <location>
        <begin position="1406"/>
        <end position="1419"/>
    </location>
</feature>
<name>A0AA88Y180_PINIB</name>
<comment type="caution">
    <text evidence="10">The sequence shown here is derived from an EMBL/GenBank/DDBJ whole genome shotgun (WGS) entry which is preliminary data.</text>
</comment>
<dbReference type="GO" id="GO:0043565">
    <property type="term" value="F:sequence-specific DNA binding"/>
    <property type="evidence" value="ECO:0007669"/>
    <property type="project" value="UniProtKB-ARBA"/>
</dbReference>
<feature type="region of interest" description="Disordered" evidence="8">
    <location>
        <begin position="929"/>
        <end position="948"/>
    </location>
</feature>
<dbReference type="GO" id="GO:0005694">
    <property type="term" value="C:chromosome"/>
    <property type="evidence" value="ECO:0007669"/>
    <property type="project" value="UniProtKB-ARBA"/>
</dbReference>
<feature type="compositionally biased region" description="Polar residues" evidence="8">
    <location>
        <begin position="735"/>
        <end position="783"/>
    </location>
</feature>
<feature type="region of interest" description="Disordered" evidence="8">
    <location>
        <begin position="972"/>
        <end position="1094"/>
    </location>
</feature>
<dbReference type="SMART" id="SM00355">
    <property type="entry name" value="ZnF_C2H2"/>
    <property type="match status" value="16"/>
</dbReference>
<protein>
    <recommendedName>
        <fullName evidence="9">C2H2-type domain-containing protein</fullName>
    </recommendedName>
</protein>
<dbReference type="PROSITE" id="PS50157">
    <property type="entry name" value="ZINC_FINGER_C2H2_2"/>
    <property type="match status" value="15"/>
</dbReference>
<evidence type="ECO:0000259" key="9">
    <source>
        <dbReference type="PROSITE" id="PS50157"/>
    </source>
</evidence>
<feature type="compositionally biased region" description="Low complexity" evidence="8">
    <location>
        <begin position="1422"/>
        <end position="1433"/>
    </location>
</feature>
<feature type="domain" description="C2H2-type" evidence="9">
    <location>
        <begin position="11"/>
        <end position="38"/>
    </location>
</feature>
<evidence type="ECO:0000256" key="8">
    <source>
        <dbReference type="SAM" id="MobiDB-lite"/>
    </source>
</evidence>
<feature type="compositionally biased region" description="Polar residues" evidence="8">
    <location>
        <begin position="973"/>
        <end position="983"/>
    </location>
</feature>
<dbReference type="Pfam" id="PF00096">
    <property type="entry name" value="zf-C2H2"/>
    <property type="match status" value="9"/>
</dbReference>
<feature type="compositionally biased region" description="Low complexity" evidence="8">
    <location>
        <begin position="548"/>
        <end position="559"/>
    </location>
</feature>
<dbReference type="SUPFAM" id="SSF57667">
    <property type="entry name" value="beta-beta-alpha zinc fingers"/>
    <property type="match status" value="9"/>
</dbReference>
<feature type="domain" description="C2H2-type" evidence="9">
    <location>
        <begin position="847"/>
        <end position="874"/>
    </location>
</feature>
<dbReference type="FunFam" id="3.30.160.60:FF:000065">
    <property type="entry name" value="B-cell CLL/lymphoma 6, member B"/>
    <property type="match status" value="1"/>
</dbReference>
<dbReference type="GO" id="GO:0000981">
    <property type="term" value="F:DNA-binding transcription factor activity, RNA polymerase II-specific"/>
    <property type="evidence" value="ECO:0007669"/>
    <property type="project" value="TreeGrafter"/>
</dbReference>
<evidence type="ECO:0000256" key="2">
    <source>
        <dbReference type="ARBA" id="ARBA00022723"/>
    </source>
</evidence>
<evidence type="ECO:0000313" key="11">
    <source>
        <dbReference type="Proteomes" id="UP001186944"/>
    </source>
</evidence>
<organism evidence="10 11">
    <name type="scientific">Pinctada imbricata</name>
    <name type="common">Atlantic pearl-oyster</name>
    <name type="synonym">Pinctada martensii</name>
    <dbReference type="NCBI Taxonomy" id="66713"/>
    <lineage>
        <taxon>Eukaryota</taxon>
        <taxon>Metazoa</taxon>
        <taxon>Spiralia</taxon>
        <taxon>Lophotrochozoa</taxon>
        <taxon>Mollusca</taxon>
        <taxon>Bivalvia</taxon>
        <taxon>Autobranchia</taxon>
        <taxon>Pteriomorphia</taxon>
        <taxon>Pterioida</taxon>
        <taxon>Pterioidea</taxon>
        <taxon>Pteriidae</taxon>
        <taxon>Pinctada</taxon>
    </lineage>
</organism>
<keyword evidence="11" id="KW-1185">Reference proteome</keyword>
<feature type="domain" description="C2H2-type" evidence="9">
    <location>
        <begin position="1502"/>
        <end position="1529"/>
    </location>
</feature>
<feature type="compositionally biased region" description="Basic and acidic residues" evidence="8">
    <location>
        <begin position="1076"/>
        <end position="1086"/>
    </location>
</feature>
<feature type="domain" description="C2H2-type" evidence="9">
    <location>
        <begin position="235"/>
        <end position="257"/>
    </location>
</feature>
<reference evidence="10" key="1">
    <citation type="submission" date="2019-08" db="EMBL/GenBank/DDBJ databases">
        <title>The improved chromosome-level genome for the pearl oyster Pinctada fucata martensii using PacBio sequencing and Hi-C.</title>
        <authorList>
            <person name="Zheng Z."/>
        </authorList>
    </citation>
    <scope>NUCLEOTIDE SEQUENCE</scope>
    <source>
        <strain evidence="10">ZZ-2019</strain>
        <tissue evidence="10">Adductor muscle</tissue>
    </source>
</reference>
<keyword evidence="2" id="KW-0479">Metal-binding</keyword>